<keyword evidence="3" id="KW-0479">Metal-binding</keyword>
<dbReference type="AlphaFoldDB" id="A0A316DUC6"/>
<dbReference type="CDD" id="cd04275">
    <property type="entry name" value="ZnMc_pappalysin_like"/>
    <property type="match status" value="1"/>
</dbReference>
<keyword evidence="5" id="KW-0378">Hydrolase</keyword>
<dbReference type="InterPro" id="IPR024079">
    <property type="entry name" value="MetalloPept_cat_dom_sf"/>
</dbReference>
<feature type="domain" description="Peptidase M43 pregnancy-associated plasma-A" evidence="10">
    <location>
        <begin position="197"/>
        <end position="348"/>
    </location>
</feature>
<comment type="caution">
    <text evidence="12">The sequence shown here is derived from an EMBL/GenBank/DDBJ whole genome shotgun (WGS) entry which is preliminary data.</text>
</comment>
<keyword evidence="13" id="KW-1185">Reference proteome</keyword>
<evidence type="ECO:0000256" key="2">
    <source>
        <dbReference type="ARBA" id="ARBA00022670"/>
    </source>
</evidence>
<evidence type="ECO:0000256" key="7">
    <source>
        <dbReference type="ARBA" id="ARBA00023049"/>
    </source>
</evidence>
<evidence type="ECO:0000256" key="4">
    <source>
        <dbReference type="ARBA" id="ARBA00022729"/>
    </source>
</evidence>
<keyword evidence="7" id="KW-0482">Metalloprotease</keyword>
<gene>
    <name evidence="12" type="ORF">LX78_00503</name>
</gene>
<dbReference type="InterPro" id="IPR026444">
    <property type="entry name" value="Secre_tail"/>
</dbReference>
<evidence type="ECO:0000259" key="11">
    <source>
        <dbReference type="Pfam" id="PF18962"/>
    </source>
</evidence>
<protein>
    <submittedName>
        <fullName evidence="12">Putative secreted protein (Por secretion system target)</fullName>
    </submittedName>
</protein>
<evidence type="ECO:0000256" key="9">
    <source>
        <dbReference type="SAM" id="SignalP"/>
    </source>
</evidence>
<dbReference type="Gene3D" id="3.40.390.10">
    <property type="entry name" value="Collagenase (Catalytic Domain)"/>
    <property type="match status" value="1"/>
</dbReference>
<sequence length="669" mass="72305">MKKITLKFMILTFFCMPVFLLAQEKQKAPKKQINLELTEENQRHLEETGFIRCATVEVEALRRQNDPSIQSEEEFENWLAPLIEARKQRIAEEKANGTFRRIEYNIPIIFHVITGSAGDAYDLSEAQIQAQIDQLNIDFRNLAGSTHAAAADSEINFIPATVDPNGIALTEPGINRVYGYTGTQSQSSMDGTVKPATIWDRSLYANVWTANLGGGLLGYAQFPSNSTLPGMPGSGGSAQTDGVVVLAGTVGSVANPGTAAPYNLGRTLTHEIGHWIGLRHIWGDGGCTVDDYCADTPNAGGANFGCPSVDSCAGGDVDMVENYMDYTDDACMDIFTNDQVGRMVTALENATGLSSLPSSPTGNPVTVYDLDGRIKINNLNLVDCEYTITPEIELINTGNNPITSITISYDIDGNTPTDYFWSGNLANTGDSEVINLPTTSSTSGSHTFNVNITSPNGGTDMNVVNDVDSENFDFGTSFMGSTSIELELVTDDYGSETTWEFTNSSGTVLYGSGSLSSNTTYNESFTIEDNECYTFTIYDSYGDGICCDYGTGSYELSDNTGTIIFTGAEFAAEEATTISTASLSTSEFELSTSLSIYPNPTSQVLNIKSTNTNLPDAYAIYNMLGQEIMSNKISNESDLSINTSNLSNGMYFIKIAKESNQVSLPFIKK</sequence>
<name>A0A316DUC6_9FLAO</name>
<accession>A0A316DUC6</accession>
<dbReference type="GO" id="GO:0046872">
    <property type="term" value="F:metal ion binding"/>
    <property type="evidence" value="ECO:0007669"/>
    <property type="project" value="UniProtKB-KW"/>
</dbReference>
<dbReference type="GO" id="GO:0008237">
    <property type="term" value="F:metallopeptidase activity"/>
    <property type="evidence" value="ECO:0007669"/>
    <property type="project" value="UniProtKB-KW"/>
</dbReference>
<keyword evidence="6" id="KW-0862">Zinc</keyword>
<comment type="similarity">
    <text evidence="1">Belongs to the peptidase M43B family.</text>
</comment>
<dbReference type="PANTHER" id="PTHR47466:SF1">
    <property type="entry name" value="METALLOPROTEASE MEP1 (AFU_ORTHOLOGUE AFUA_1G07730)-RELATED"/>
    <property type="match status" value="1"/>
</dbReference>
<dbReference type="GO" id="GO:0006508">
    <property type="term" value="P:proteolysis"/>
    <property type="evidence" value="ECO:0007669"/>
    <property type="project" value="UniProtKB-KW"/>
</dbReference>
<keyword evidence="2" id="KW-0645">Protease</keyword>
<feature type="chain" id="PRO_5016436153" evidence="9">
    <location>
        <begin position="23"/>
        <end position="669"/>
    </location>
</feature>
<organism evidence="12 13">
    <name type="scientific">Xanthomarina spongicola</name>
    <dbReference type="NCBI Taxonomy" id="570520"/>
    <lineage>
        <taxon>Bacteria</taxon>
        <taxon>Pseudomonadati</taxon>
        <taxon>Bacteroidota</taxon>
        <taxon>Flavobacteriia</taxon>
        <taxon>Flavobacteriales</taxon>
        <taxon>Flavobacteriaceae</taxon>
        <taxon>Xanthomarina</taxon>
    </lineage>
</organism>
<dbReference type="EMBL" id="QGGP01000001">
    <property type="protein sequence ID" value="PWK20799.1"/>
    <property type="molecule type" value="Genomic_DNA"/>
</dbReference>
<evidence type="ECO:0000313" key="13">
    <source>
        <dbReference type="Proteomes" id="UP000245430"/>
    </source>
</evidence>
<dbReference type="NCBIfam" id="TIGR04183">
    <property type="entry name" value="Por_Secre_tail"/>
    <property type="match status" value="1"/>
</dbReference>
<evidence type="ECO:0000259" key="10">
    <source>
        <dbReference type="Pfam" id="PF05572"/>
    </source>
</evidence>
<evidence type="ECO:0000256" key="6">
    <source>
        <dbReference type="ARBA" id="ARBA00022833"/>
    </source>
</evidence>
<dbReference type="InterPro" id="IPR008754">
    <property type="entry name" value="Peptidase_M43"/>
</dbReference>
<evidence type="ECO:0000313" key="12">
    <source>
        <dbReference type="EMBL" id="PWK20799.1"/>
    </source>
</evidence>
<proteinExistence type="inferred from homology"/>
<dbReference type="SUPFAM" id="SSF55486">
    <property type="entry name" value="Metalloproteases ('zincins'), catalytic domain"/>
    <property type="match status" value="1"/>
</dbReference>
<dbReference type="PANTHER" id="PTHR47466">
    <property type="match status" value="1"/>
</dbReference>
<reference evidence="12 13" key="1">
    <citation type="submission" date="2018-05" db="EMBL/GenBank/DDBJ databases">
        <title>Genomic Encyclopedia of Archaeal and Bacterial Type Strains, Phase II (KMG-II): from individual species to whole genera.</title>
        <authorList>
            <person name="Goeker M."/>
        </authorList>
    </citation>
    <scope>NUCLEOTIDE SEQUENCE [LARGE SCALE GENOMIC DNA]</scope>
    <source>
        <strain evidence="12 13">DSM 22637</strain>
    </source>
</reference>
<keyword evidence="4 9" id="KW-0732">Signal</keyword>
<dbReference type="Proteomes" id="UP000245430">
    <property type="component" value="Unassembled WGS sequence"/>
</dbReference>
<dbReference type="OrthoDB" id="6278496at2"/>
<dbReference type="Pfam" id="PF05572">
    <property type="entry name" value="Peptidase_M43"/>
    <property type="match status" value="1"/>
</dbReference>
<evidence type="ECO:0000256" key="5">
    <source>
        <dbReference type="ARBA" id="ARBA00022801"/>
    </source>
</evidence>
<evidence type="ECO:0000256" key="3">
    <source>
        <dbReference type="ARBA" id="ARBA00022723"/>
    </source>
</evidence>
<feature type="signal peptide" evidence="9">
    <location>
        <begin position="1"/>
        <end position="22"/>
    </location>
</feature>
<dbReference type="Pfam" id="PF18962">
    <property type="entry name" value="Por_Secre_tail"/>
    <property type="match status" value="1"/>
</dbReference>
<evidence type="ECO:0000256" key="8">
    <source>
        <dbReference type="ARBA" id="ARBA00023157"/>
    </source>
</evidence>
<keyword evidence="8" id="KW-1015">Disulfide bond</keyword>
<evidence type="ECO:0000256" key="1">
    <source>
        <dbReference type="ARBA" id="ARBA00008721"/>
    </source>
</evidence>
<feature type="domain" description="Secretion system C-terminal sorting" evidence="11">
    <location>
        <begin position="596"/>
        <end position="662"/>
    </location>
</feature>